<reference evidence="2 3" key="1">
    <citation type="submission" date="2016-03" db="EMBL/GenBank/DDBJ databases">
        <title>Cyphomyrmex costatus WGS genome.</title>
        <authorList>
            <person name="Nygaard S."/>
            <person name="Hu H."/>
            <person name="Boomsma J."/>
            <person name="Zhang G."/>
        </authorList>
    </citation>
    <scope>NUCLEOTIDE SEQUENCE [LARGE SCALE GENOMIC DNA]</scope>
    <source>
        <strain evidence="2">MS0001</strain>
        <tissue evidence="2">Whole body</tissue>
    </source>
</reference>
<dbReference type="Proteomes" id="UP000078542">
    <property type="component" value="Unassembled WGS sequence"/>
</dbReference>
<evidence type="ECO:0000256" key="1">
    <source>
        <dbReference type="SAM" id="MobiDB-lite"/>
    </source>
</evidence>
<name>A0A151I865_9HYME</name>
<organism evidence="2 3">
    <name type="scientific">Cyphomyrmex costatus</name>
    <dbReference type="NCBI Taxonomy" id="456900"/>
    <lineage>
        <taxon>Eukaryota</taxon>
        <taxon>Metazoa</taxon>
        <taxon>Ecdysozoa</taxon>
        <taxon>Arthropoda</taxon>
        <taxon>Hexapoda</taxon>
        <taxon>Insecta</taxon>
        <taxon>Pterygota</taxon>
        <taxon>Neoptera</taxon>
        <taxon>Endopterygota</taxon>
        <taxon>Hymenoptera</taxon>
        <taxon>Apocrita</taxon>
        <taxon>Aculeata</taxon>
        <taxon>Formicoidea</taxon>
        <taxon>Formicidae</taxon>
        <taxon>Myrmicinae</taxon>
        <taxon>Cyphomyrmex</taxon>
    </lineage>
</organism>
<evidence type="ECO:0000313" key="2">
    <source>
        <dbReference type="EMBL" id="KYM94298.1"/>
    </source>
</evidence>
<feature type="compositionally biased region" description="Basic and acidic residues" evidence="1">
    <location>
        <begin position="12"/>
        <end position="25"/>
    </location>
</feature>
<feature type="region of interest" description="Disordered" evidence="1">
    <location>
        <begin position="1"/>
        <end position="36"/>
    </location>
</feature>
<evidence type="ECO:0000313" key="3">
    <source>
        <dbReference type="Proteomes" id="UP000078542"/>
    </source>
</evidence>
<gene>
    <name evidence="2" type="ORF">ALC62_15071</name>
</gene>
<sequence length="151" mass="16949">MQRSDEEEEEEKNNREQGSRMDWHEATSASGERPAVHPDCRRPIKIYLTQYYFAIKHLIFNNSSRSTNCIQPSVVGHVNAGAPMARCSKPYADFVGRPGRQTPRVVLVGAAEYPEMSTGWGNDLTFREIQLTGARLKVGVIVDGSHNREMG</sequence>
<dbReference type="AlphaFoldDB" id="A0A151I865"/>
<proteinExistence type="predicted"/>
<protein>
    <submittedName>
        <fullName evidence="2">Uncharacterized protein</fullName>
    </submittedName>
</protein>
<dbReference type="EMBL" id="KQ978390">
    <property type="protein sequence ID" value="KYM94298.1"/>
    <property type="molecule type" value="Genomic_DNA"/>
</dbReference>
<keyword evidence="3" id="KW-1185">Reference proteome</keyword>
<feature type="compositionally biased region" description="Acidic residues" evidence="1">
    <location>
        <begin position="1"/>
        <end position="11"/>
    </location>
</feature>
<accession>A0A151I865</accession>